<keyword evidence="2" id="KW-1185">Reference proteome</keyword>
<dbReference type="EMBL" id="BAAABX010000019">
    <property type="protein sequence ID" value="GAA0398710.1"/>
    <property type="molecule type" value="Genomic_DNA"/>
</dbReference>
<dbReference type="Proteomes" id="UP001500879">
    <property type="component" value="Unassembled WGS sequence"/>
</dbReference>
<evidence type="ECO:0000313" key="1">
    <source>
        <dbReference type="EMBL" id="GAA0398710.1"/>
    </source>
</evidence>
<organism evidence="1 2">
    <name type="scientific">Streptomyces luteireticuli</name>
    <dbReference type="NCBI Taxonomy" id="173858"/>
    <lineage>
        <taxon>Bacteria</taxon>
        <taxon>Bacillati</taxon>
        <taxon>Actinomycetota</taxon>
        <taxon>Actinomycetes</taxon>
        <taxon>Kitasatosporales</taxon>
        <taxon>Streptomycetaceae</taxon>
        <taxon>Streptomyces</taxon>
    </lineage>
</organism>
<gene>
    <name evidence="1" type="ORF">GCM10010357_19790</name>
</gene>
<comment type="caution">
    <text evidence="1">The sequence shown here is derived from an EMBL/GenBank/DDBJ whole genome shotgun (WGS) entry which is preliminary data.</text>
</comment>
<evidence type="ECO:0008006" key="3">
    <source>
        <dbReference type="Google" id="ProtNLM"/>
    </source>
</evidence>
<protein>
    <recommendedName>
        <fullName evidence="3">Secreted protein</fullName>
    </recommendedName>
</protein>
<sequence length="69" mass="7089">MVTKGPMPHIWLMLMAVAWNSPIRRTNPTCPSGSFAPSAMAVPASRSAVGCGDCGAGVTTESRLVRGGS</sequence>
<reference evidence="1 2" key="1">
    <citation type="journal article" date="2019" name="Int. J. Syst. Evol. Microbiol.">
        <title>The Global Catalogue of Microorganisms (GCM) 10K type strain sequencing project: providing services to taxonomists for standard genome sequencing and annotation.</title>
        <authorList>
            <consortium name="The Broad Institute Genomics Platform"/>
            <consortium name="The Broad Institute Genome Sequencing Center for Infectious Disease"/>
            <person name="Wu L."/>
            <person name="Ma J."/>
        </authorList>
    </citation>
    <scope>NUCLEOTIDE SEQUENCE [LARGE SCALE GENOMIC DNA]</scope>
    <source>
        <strain evidence="1 2">JCM 4788</strain>
    </source>
</reference>
<accession>A0ABN0YKJ7</accession>
<name>A0ABN0YKJ7_9ACTN</name>
<proteinExistence type="predicted"/>
<evidence type="ECO:0000313" key="2">
    <source>
        <dbReference type="Proteomes" id="UP001500879"/>
    </source>
</evidence>